<evidence type="ECO:0000313" key="24">
    <source>
        <dbReference type="Proteomes" id="UP001152622"/>
    </source>
</evidence>
<dbReference type="GO" id="GO:0008017">
    <property type="term" value="F:microtubule binding"/>
    <property type="evidence" value="ECO:0007669"/>
    <property type="project" value="InterPro"/>
</dbReference>
<evidence type="ECO:0000256" key="14">
    <source>
        <dbReference type="ARBA" id="ARBA00023329"/>
    </source>
</evidence>
<evidence type="ECO:0000256" key="16">
    <source>
        <dbReference type="ARBA" id="ARBA00050273"/>
    </source>
</evidence>
<comment type="similarity">
    <text evidence="18">Belongs to the TRAFAC class myosin-kinesin ATPase superfamily. Kinesin family.</text>
</comment>
<keyword evidence="13" id="KW-0413">Isomerase</keyword>
<dbReference type="InterPro" id="IPR027417">
    <property type="entry name" value="P-loop_NTPase"/>
</dbReference>
<dbReference type="Gene3D" id="2.60.200.20">
    <property type="match status" value="1"/>
</dbReference>
<dbReference type="GO" id="GO:0030658">
    <property type="term" value="C:transport vesicle membrane"/>
    <property type="evidence" value="ECO:0007669"/>
    <property type="project" value="UniProtKB-SubCell"/>
</dbReference>
<dbReference type="FunFam" id="2.30.29.30:FF:000023">
    <property type="entry name" value="Kinesin family member 1B"/>
    <property type="match status" value="1"/>
</dbReference>
<dbReference type="InterPro" id="IPR011993">
    <property type="entry name" value="PH-like_dom_sf"/>
</dbReference>
<keyword evidence="4" id="KW-0597">Phosphoprotein</keyword>
<comment type="catalytic activity">
    <reaction evidence="16">
        <text>ATP + H2O + a kinesin associated with a microtubule at position (n) = ADP + phosphate a kinesin associated with a microtubule at position (n+1, toward the plus end).</text>
        <dbReference type="EC" id="5.6.1.3"/>
    </reaction>
</comment>
<evidence type="ECO:0000259" key="22">
    <source>
        <dbReference type="PROSITE" id="PS50067"/>
    </source>
</evidence>
<evidence type="ECO:0000256" key="6">
    <source>
        <dbReference type="ARBA" id="ARBA00022741"/>
    </source>
</evidence>
<dbReference type="InterPro" id="IPR032405">
    <property type="entry name" value="Kinesin_assoc"/>
</dbReference>
<keyword evidence="10" id="KW-0472">Membrane</keyword>
<dbReference type="InterPro" id="IPR049780">
    <property type="entry name" value="PH_KIFIA_KIFIB"/>
</dbReference>
<feature type="domain" description="Kinesin motor" evidence="22">
    <location>
        <begin position="5"/>
        <end position="369"/>
    </location>
</feature>
<dbReference type="SMART" id="SM00240">
    <property type="entry name" value="FHA"/>
    <property type="match status" value="1"/>
</dbReference>
<evidence type="ECO:0000256" key="5">
    <source>
        <dbReference type="ARBA" id="ARBA00022701"/>
    </source>
</evidence>
<evidence type="ECO:0000256" key="3">
    <source>
        <dbReference type="ARBA" id="ARBA00022490"/>
    </source>
</evidence>
<dbReference type="InterPro" id="IPR022140">
    <property type="entry name" value="Kinesin-like_KIF1-typ"/>
</dbReference>
<keyword evidence="24" id="KW-1185">Reference proteome</keyword>
<evidence type="ECO:0000256" key="2">
    <source>
        <dbReference type="ARBA" id="ARBA00004250"/>
    </source>
</evidence>
<feature type="binding site" evidence="18">
    <location>
        <begin position="97"/>
        <end position="104"/>
    </location>
    <ligand>
        <name>ATP</name>
        <dbReference type="ChEBI" id="CHEBI:30616"/>
    </ligand>
</feature>
<comment type="subcellular location">
    <subcellularLocation>
        <location evidence="1">Cytoplasm</location>
        <location evidence="1">Cytoskeleton</location>
    </subcellularLocation>
    <subcellularLocation>
        <location evidence="2">Cytoplasmic vesicle</location>
        <location evidence="2">Secretory vesicle membrane</location>
    </subcellularLocation>
    <subcellularLocation>
        <location evidence="15">Synapse</location>
    </subcellularLocation>
</comment>
<evidence type="ECO:0000256" key="12">
    <source>
        <dbReference type="ARBA" id="ARBA00023212"/>
    </source>
</evidence>
<comment type="caution">
    <text evidence="23">The sequence shown here is derived from an EMBL/GenBank/DDBJ whole genome shotgun (WGS) entry which is preliminary data.</text>
</comment>
<dbReference type="SUPFAM" id="SSF50729">
    <property type="entry name" value="PH domain-like"/>
    <property type="match status" value="1"/>
</dbReference>
<dbReference type="GO" id="GO:0005874">
    <property type="term" value="C:microtubule"/>
    <property type="evidence" value="ECO:0007669"/>
    <property type="project" value="UniProtKB-KW"/>
</dbReference>
<proteinExistence type="inferred from homology"/>
<keyword evidence="8" id="KW-0770">Synapse</keyword>
<evidence type="ECO:0000313" key="23">
    <source>
        <dbReference type="EMBL" id="KAJ8371074.1"/>
    </source>
</evidence>
<gene>
    <name evidence="23" type="ORF">SKAU_G00111020</name>
</gene>
<dbReference type="Pfam" id="PF00169">
    <property type="entry name" value="PH"/>
    <property type="match status" value="1"/>
</dbReference>
<dbReference type="Gene3D" id="2.30.29.30">
    <property type="entry name" value="Pleckstrin-homology domain (PH domain)/Phosphotyrosine-binding domain (PTB)"/>
    <property type="match status" value="1"/>
</dbReference>
<feature type="compositionally biased region" description="Low complexity" evidence="20">
    <location>
        <begin position="1416"/>
        <end position="1434"/>
    </location>
</feature>
<sequence length="1708" mass="192371">MSGASVKVAVRVRPFNSREIGKESKCIIQMQGNSTTILNPKNPKESAKSFSFDYSYWSHTSPEDPCFASQSLVFNDIGKEMLQHAFEGYNVCIFAYGQTGSGKSYTMMGRQEEGQEGIIPQLCEDLFEKINDNNQQEISYSVEVSYMEIYCERVRDLLNPKNKGNLRVREHPLLGPYVEDLSKLAVTSYTDIADLMDAGNKARTVAATNMNETSSRSHAVFTIVFTQRKHDNDTDLSTEKVSKISLVDLAGSERADSTGATGTRLKEGANINKSLTTLGKVISALAEVDNCISKVNHLSVQPVSMVTVIPRRRRRLTSSRTETSVLTWLLRENLGGNSRTAMVAALSPADINYDETLSTLRYADRAKQIKCNAVINEDPNAKLVRELKDEVTRLKDLLRAQGLGDILDTPIGSLTASPSSGSLCGQTGLQSVTSIQERIMSTPGGEEAIERLKESEKIIAELNETWEEKLRKTEAIRMEREALLAEMGVAIREDGGTLGVFSPKKTPHLVNLNEDPLMSECLLYYIKDGITRVGLADAERRQDIVLSGAHIKEEHCVFRSEKNLNGDVVVLLVPCEASETYVNGKRVDSAVQLRSGNRIIMGKNHVFRFNHPEQARAEREKTPSAETPVEPVDWTFAQRELLEKQGIDMKQEMEKRLTEMEILYKKEKEEADQLLEQQRLVYERKLQELLKQVETRSLAAETPDEEEEEEEEEEVPWTQHEFELAQWAFRKWRYHQFTSLRDQLWGSAVYLKEANAISVELKKKVQFQFVLLTDTLYSPLPPELLPSEPEKERDPRPFPRTVVAVEVQDLKNGATHYWSLEKLKQRLEQMREMYDRAGEMAQSNQEDSEGTLTGSDPFYDRFHWFKLVGRAFVYLSNLLYPIPLVHRVAIVTEKGEVRGFLRVGVQAIAADEEAPDYGSGVRQSGTAKISFDDEYFKTSDFSTVAMTRSGLSLEELRFVEGQGQSSEVVTPSEEMNRINEMDLKREDVDTKVALSEGPADQLEVGSIFTFRVTVLQASGILPEYADIFCQFNFLHRHDEAFSTEPLKNMGKGNPLGFYHVQNVAVEVTESFIEYIKTKPIVFEVFGHYQQHPLHLHGQDLFRPPQPARKYYPPPMPLSKPVPATKLNTISKSNLGHCVSKYDLLVWFEISELEPTGEYIPAVVDHSGGLPCHGTYLLHQGIQRRITVTLIHEKGSELHWKDVRELVVGRIRNKTEVDDTAADAVLSLNIISAKNIKSSHNSNRTFYRFEAVWDSSLHNSLLLNRVTPYGEKIYMTLSAYLELDHCIQPAIITKDICMVFYSRDAKISPPRSLRSLFGSGYSKSPDCNRVTGIYELSLCKMADTGSPGMQRRRRKVLDTSVAYVRGEENLAGWRPRGDSLILEHQWELDKLEQLHEVEKTRHLLLLREKLGETAPKSLSDSLSPSMSSGTLSTSTSISSQISSTTFESALTPSESSGYDSADVESLVDREKELATKCLRLLTHTFNSEYNQVCNSISDCKLSDISSMGRDQSVTSFSSATLTPSSTCPSLADSRCSSVDQKTPEANSRASSPSCSDYENFPMVATVETSYLARAGKNEFLNLVPDIEEMRPGSVVSKKGYLSFMEPRSNSWVKHFVVVRRPYVFIYNNDKDPVERGVLNLSTAQVEYSEDQQAMLKTPNTFAVCTKHRGILLQANNDKDMNDWLYAFNPLLAGTIRSKLARRRSGLLKK</sequence>
<feature type="region of interest" description="Disordered" evidence="20">
    <location>
        <begin position="1414"/>
        <end position="1434"/>
    </location>
</feature>
<dbReference type="CDD" id="cd01365">
    <property type="entry name" value="KISc_KIF1A_KIF1B"/>
    <property type="match status" value="1"/>
</dbReference>
<keyword evidence="14" id="KW-0968">Cytoplasmic vesicle</keyword>
<reference evidence="23" key="1">
    <citation type="journal article" date="2023" name="Science">
        <title>Genome structures resolve the early diversification of teleost fishes.</title>
        <authorList>
            <person name="Parey E."/>
            <person name="Louis A."/>
            <person name="Montfort J."/>
            <person name="Bouchez O."/>
            <person name="Roques C."/>
            <person name="Iampietro C."/>
            <person name="Lluch J."/>
            <person name="Castinel A."/>
            <person name="Donnadieu C."/>
            <person name="Desvignes T."/>
            <person name="Floi Bucao C."/>
            <person name="Jouanno E."/>
            <person name="Wen M."/>
            <person name="Mejri S."/>
            <person name="Dirks R."/>
            <person name="Jansen H."/>
            <person name="Henkel C."/>
            <person name="Chen W.J."/>
            <person name="Zahm M."/>
            <person name="Cabau C."/>
            <person name="Klopp C."/>
            <person name="Thompson A.W."/>
            <person name="Robinson-Rechavi M."/>
            <person name="Braasch I."/>
            <person name="Lecointre G."/>
            <person name="Bobe J."/>
            <person name="Postlethwait J.H."/>
            <person name="Berthelot C."/>
            <person name="Roest Crollius H."/>
            <person name="Guiguen Y."/>
        </authorList>
    </citation>
    <scope>NUCLEOTIDE SEQUENCE</scope>
    <source>
        <strain evidence="23">WJC10195</strain>
    </source>
</reference>
<dbReference type="GO" id="GO:0045202">
    <property type="term" value="C:synapse"/>
    <property type="evidence" value="ECO:0007669"/>
    <property type="project" value="UniProtKB-SubCell"/>
</dbReference>
<dbReference type="GO" id="GO:0010970">
    <property type="term" value="P:transport along microtubule"/>
    <property type="evidence" value="ECO:0007669"/>
    <property type="project" value="UniProtKB-ARBA"/>
</dbReference>
<dbReference type="SUPFAM" id="SSF49879">
    <property type="entry name" value="SMAD/FHA domain"/>
    <property type="match status" value="1"/>
</dbReference>
<name>A0A9Q1J837_SYNKA</name>
<evidence type="ECO:0000256" key="19">
    <source>
        <dbReference type="SAM" id="Coils"/>
    </source>
</evidence>
<dbReference type="PROSITE" id="PS00411">
    <property type="entry name" value="KINESIN_MOTOR_1"/>
    <property type="match status" value="1"/>
</dbReference>
<evidence type="ECO:0000256" key="1">
    <source>
        <dbReference type="ARBA" id="ARBA00004245"/>
    </source>
</evidence>
<dbReference type="InterPro" id="IPR000253">
    <property type="entry name" value="FHA_dom"/>
</dbReference>
<dbReference type="FunFam" id="2.60.200.20:FF:000001">
    <property type="entry name" value="Kinesin family member 1B"/>
    <property type="match status" value="1"/>
</dbReference>
<dbReference type="InterPro" id="IPR019821">
    <property type="entry name" value="Kinesin_motor_CS"/>
</dbReference>
<evidence type="ECO:0000256" key="13">
    <source>
        <dbReference type="ARBA" id="ARBA00023235"/>
    </source>
</evidence>
<keyword evidence="5" id="KW-0493">Microtubule</keyword>
<dbReference type="InterPro" id="IPR022164">
    <property type="entry name" value="Kinesin-like"/>
</dbReference>
<organism evidence="23 24">
    <name type="scientific">Synaphobranchus kaupii</name>
    <name type="common">Kaup's arrowtooth eel</name>
    <dbReference type="NCBI Taxonomy" id="118154"/>
    <lineage>
        <taxon>Eukaryota</taxon>
        <taxon>Metazoa</taxon>
        <taxon>Chordata</taxon>
        <taxon>Craniata</taxon>
        <taxon>Vertebrata</taxon>
        <taxon>Euteleostomi</taxon>
        <taxon>Actinopterygii</taxon>
        <taxon>Neopterygii</taxon>
        <taxon>Teleostei</taxon>
        <taxon>Anguilliformes</taxon>
        <taxon>Synaphobranchidae</taxon>
        <taxon>Synaphobranchus</taxon>
    </lineage>
</organism>
<dbReference type="Pfam" id="PF16183">
    <property type="entry name" value="Kinesin_assoc"/>
    <property type="match status" value="1"/>
</dbReference>
<evidence type="ECO:0000256" key="18">
    <source>
        <dbReference type="PROSITE-ProRule" id="PRU00283"/>
    </source>
</evidence>
<dbReference type="Gene3D" id="6.10.250.2520">
    <property type="match status" value="1"/>
</dbReference>
<accession>A0A9Q1J837</accession>
<dbReference type="Pfam" id="PF12473">
    <property type="entry name" value="DUF3694"/>
    <property type="match status" value="1"/>
</dbReference>
<dbReference type="SUPFAM" id="SSF52540">
    <property type="entry name" value="P-loop containing nucleoside triphosphate hydrolases"/>
    <property type="match status" value="1"/>
</dbReference>
<dbReference type="Pfam" id="PF12423">
    <property type="entry name" value="KIF1B"/>
    <property type="match status" value="1"/>
</dbReference>
<evidence type="ECO:0000256" key="7">
    <source>
        <dbReference type="ARBA" id="ARBA00022840"/>
    </source>
</evidence>
<dbReference type="PROSITE" id="PS50067">
    <property type="entry name" value="KINESIN_MOTOR_2"/>
    <property type="match status" value="1"/>
</dbReference>
<dbReference type="SMART" id="SM00233">
    <property type="entry name" value="PH"/>
    <property type="match status" value="1"/>
</dbReference>
<feature type="region of interest" description="Disordered" evidence="20">
    <location>
        <begin position="696"/>
        <end position="716"/>
    </location>
</feature>
<keyword evidence="11 18" id="KW-0505">Motor protein</keyword>
<keyword evidence="7 18" id="KW-0067">ATP-binding</keyword>
<keyword evidence="3" id="KW-0963">Cytoplasm</keyword>
<evidence type="ECO:0000256" key="10">
    <source>
        <dbReference type="ARBA" id="ARBA00023136"/>
    </source>
</evidence>
<dbReference type="Pfam" id="PF00225">
    <property type="entry name" value="Kinesin"/>
    <property type="match status" value="1"/>
</dbReference>
<keyword evidence="6 18" id="KW-0547">Nucleotide-binding</keyword>
<feature type="coiled-coil region" evidence="19">
    <location>
        <begin position="650"/>
        <end position="692"/>
    </location>
</feature>
<evidence type="ECO:0000256" key="17">
    <source>
        <dbReference type="ARBA" id="ARBA00066390"/>
    </source>
</evidence>
<evidence type="ECO:0000256" key="11">
    <source>
        <dbReference type="ARBA" id="ARBA00023175"/>
    </source>
</evidence>
<dbReference type="EC" id="5.6.1.3" evidence="17"/>
<dbReference type="OrthoDB" id="3176171at2759"/>
<dbReference type="EMBL" id="JAINUF010000003">
    <property type="protein sequence ID" value="KAJ8371074.1"/>
    <property type="molecule type" value="Genomic_DNA"/>
</dbReference>
<dbReference type="Proteomes" id="UP001152622">
    <property type="component" value="Chromosome 3"/>
</dbReference>
<dbReference type="InterPro" id="IPR036961">
    <property type="entry name" value="Kinesin_motor_dom_sf"/>
</dbReference>
<feature type="domain" description="PH" evidence="21">
    <location>
        <begin position="1593"/>
        <end position="1691"/>
    </location>
</feature>
<dbReference type="GO" id="GO:0008574">
    <property type="term" value="F:plus-end-directed microtubule motor activity"/>
    <property type="evidence" value="ECO:0007669"/>
    <property type="project" value="UniProtKB-EC"/>
</dbReference>
<dbReference type="PANTHER" id="PTHR47117:SF4">
    <property type="entry name" value="KINESIN-LIKE PROTEIN KIF1B ISOFORM X1"/>
    <property type="match status" value="1"/>
</dbReference>
<protein>
    <recommendedName>
        <fullName evidence="17">plus-end-directed kinesin ATPase</fullName>
        <ecNumber evidence="17">5.6.1.3</ecNumber>
    </recommendedName>
</protein>
<dbReference type="CDD" id="cd01233">
    <property type="entry name" value="PH_KIFIA_KIFIB"/>
    <property type="match status" value="1"/>
</dbReference>
<dbReference type="PANTHER" id="PTHR47117">
    <property type="entry name" value="STAR-RELATED LIPID TRANSFER PROTEIN 9"/>
    <property type="match status" value="1"/>
</dbReference>
<dbReference type="Gene3D" id="3.40.850.10">
    <property type="entry name" value="Kinesin motor domain"/>
    <property type="match status" value="1"/>
</dbReference>
<dbReference type="Pfam" id="PF00498">
    <property type="entry name" value="FHA"/>
    <property type="match status" value="1"/>
</dbReference>
<evidence type="ECO:0000256" key="15">
    <source>
        <dbReference type="ARBA" id="ARBA00034103"/>
    </source>
</evidence>
<dbReference type="InterPro" id="IPR001849">
    <property type="entry name" value="PH_domain"/>
</dbReference>
<evidence type="ECO:0000256" key="20">
    <source>
        <dbReference type="SAM" id="MobiDB-lite"/>
    </source>
</evidence>
<evidence type="ECO:0000259" key="21">
    <source>
        <dbReference type="PROSITE" id="PS50003"/>
    </source>
</evidence>
<keyword evidence="9 19" id="KW-0175">Coiled coil</keyword>
<keyword evidence="12" id="KW-0206">Cytoskeleton</keyword>
<dbReference type="SMART" id="SM00129">
    <property type="entry name" value="KISc"/>
    <property type="match status" value="1"/>
</dbReference>
<dbReference type="FunFam" id="3.40.850.10:FF:000004">
    <property type="entry name" value="Kinesin-like protein isoform 2"/>
    <property type="match status" value="1"/>
</dbReference>
<dbReference type="InterPro" id="IPR008984">
    <property type="entry name" value="SMAD_FHA_dom_sf"/>
</dbReference>
<feature type="compositionally biased region" description="Acidic residues" evidence="20">
    <location>
        <begin position="702"/>
        <end position="715"/>
    </location>
</feature>
<evidence type="ECO:0000256" key="9">
    <source>
        <dbReference type="ARBA" id="ARBA00023054"/>
    </source>
</evidence>
<evidence type="ECO:0000256" key="8">
    <source>
        <dbReference type="ARBA" id="ARBA00023018"/>
    </source>
</evidence>
<evidence type="ECO:0000256" key="4">
    <source>
        <dbReference type="ARBA" id="ARBA00022553"/>
    </source>
</evidence>
<dbReference type="GO" id="GO:0005524">
    <property type="term" value="F:ATP binding"/>
    <property type="evidence" value="ECO:0007669"/>
    <property type="project" value="UniProtKB-UniRule"/>
</dbReference>
<dbReference type="PRINTS" id="PR00380">
    <property type="entry name" value="KINESINHEAVY"/>
</dbReference>
<dbReference type="InterPro" id="IPR001752">
    <property type="entry name" value="Kinesin_motor_dom"/>
</dbReference>
<dbReference type="PROSITE" id="PS50003">
    <property type="entry name" value="PH_DOMAIN"/>
    <property type="match status" value="1"/>
</dbReference>